<feature type="non-terminal residue" evidence="1">
    <location>
        <position position="47"/>
    </location>
</feature>
<evidence type="ECO:0000313" key="1">
    <source>
        <dbReference type="EMBL" id="GFD16268.1"/>
    </source>
</evidence>
<gene>
    <name evidence="1" type="ORF">Tci_888237</name>
</gene>
<dbReference type="EMBL" id="BKCJ011292155">
    <property type="protein sequence ID" value="GFD16268.1"/>
    <property type="molecule type" value="Genomic_DNA"/>
</dbReference>
<comment type="caution">
    <text evidence="1">The sequence shown here is derived from an EMBL/GenBank/DDBJ whole genome shotgun (WGS) entry which is preliminary data.</text>
</comment>
<organism evidence="1">
    <name type="scientific">Tanacetum cinerariifolium</name>
    <name type="common">Dalmatian daisy</name>
    <name type="synonym">Chrysanthemum cinerariifolium</name>
    <dbReference type="NCBI Taxonomy" id="118510"/>
    <lineage>
        <taxon>Eukaryota</taxon>
        <taxon>Viridiplantae</taxon>
        <taxon>Streptophyta</taxon>
        <taxon>Embryophyta</taxon>
        <taxon>Tracheophyta</taxon>
        <taxon>Spermatophyta</taxon>
        <taxon>Magnoliopsida</taxon>
        <taxon>eudicotyledons</taxon>
        <taxon>Gunneridae</taxon>
        <taxon>Pentapetalae</taxon>
        <taxon>asterids</taxon>
        <taxon>campanulids</taxon>
        <taxon>Asterales</taxon>
        <taxon>Asteraceae</taxon>
        <taxon>Asteroideae</taxon>
        <taxon>Anthemideae</taxon>
        <taxon>Anthemidinae</taxon>
        <taxon>Tanacetum</taxon>
    </lineage>
</organism>
<protein>
    <submittedName>
        <fullName evidence="1">Uncharacterized protein</fullName>
    </submittedName>
</protein>
<sequence length="47" mass="5241">VPLDGPDVTINDPVAKLYEAERIRKDAEVTRQQVLQQDEDEEAGTST</sequence>
<feature type="non-terminal residue" evidence="1">
    <location>
        <position position="1"/>
    </location>
</feature>
<proteinExistence type="predicted"/>
<dbReference type="AlphaFoldDB" id="A0A699U4W3"/>
<name>A0A699U4W3_TANCI</name>
<accession>A0A699U4W3</accession>
<reference evidence="1" key="1">
    <citation type="journal article" date="2019" name="Sci. Rep.">
        <title>Draft genome of Tanacetum cinerariifolium, the natural source of mosquito coil.</title>
        <authorList>
            <person name="Yamashiro T."/>
            <person name="Shiraishi A."/>
            <person name="Satake H."/>
            <person name="Nakayama K."/>
        </authorList>
    </citation>
    <scope>NUCLEOTIDE SEQUENCE</scope>
</reference>